<reference evidence="1" key="1">
    <citation type="submission" date="2018-05" db="EMBL/GenBank/DDBJ databases">
        <authorList>
            <person name="Lanie J.A."/>
            <person name="Ng W.-L."/>
            <person name="Kazmierczak K.M."/>
            <person name="Andrzejewski T.M."/>
            <person name="Davidsen T.M."/>
            <person name="Wayne K.J."/>
            <person name="Tettelin H."/>
            <person name="Glass J.I."/>
            <person name="Rusch D."/>
            <person name="Podicherti R."/>
            <person name="Tsui H.-C.T."/>
            <person name="Winkler M.E."/>
        </authorList>
    </citation>
    <scope>NUCLEOTIDE SEQUENCE</scope>
</reference>
<sequence>MQHGATAGLYLYKINEWVAIITAGVSTYDYDGTLSLGNSSAAYASSNDYLFYTNTTDATQKEMFIDASTMTRIDVPSDSTVSFNAHITARSNNDLSCGYIIKGLVNNNSGTLAFVNPLVE</sequence>
<feature type="non-terminal residue" evidence="1">
    <location>
        <position position="120"/>
    </location>
</feature>
<protein>
    <submittedName>
        <fullName evidence="1">Uncharacterized protein</fullName>
    </submittedName>
</protein>
<gene>
    <name evidence="1" type="ORF">METZ01_LOCUS349272</name>
</gene>
<evidence type="ECO:0000313" key="1">
    <source>
        <dbReference type="EMBL" id="SVC96418.1"/>
    </source>
</evidence>
<name>A0A382RHH2_9ZZZZ</name>
<organism evidence="1">
    <name type="scientific">marine metagenome</name>
    <dbReference type="NCBI Taxonomy" id="408172"/>
    <lineage>
        <taxon>unclassified sequences</taxon>
        <taxon>metagenomes</taxon>
        <taxon>ecological metagenomes</taxon>
    </lineage>
</organism>
<proteinExistence type="predicted"/>
<dbReference type="AlphaFoldDB" id="A0A382RHH2"/>
<dbReference type="EMBL" id="UINC01121330">
    <property type="protein sequence ID" value="SVC96418.1"/>
    <property type="molecule type" value="Genomic_DNA"/>
</dbReference>
<accession>A0A382RHH2</accession>